<evidence type="ECO:0000256" key="3">
    <source>
        <dbReference type="ARBA" id="ARBA00022989"/>
    </source>
</evidence>
<protein>
    <recommendedName>
        <fullName evidence="8">Rhodopsin domain-containing protein</fullName>
    </recommendedName>
</protein>
<dbReference type="PANTHER" id="PTHR33048:SF146">
    <property type="entry name" value="INTEGRAL MEMBRANE PROTEIN"/>
    <property type="match status" value="1"/>
</dbReference>
<feature type="transmembrane region" description="Helical" evidence="7">
    <location>
        <begin position="188"/>
        <end position="208"/>
    </location>
</feature>
<dbReference type="GO" id="GO:0016020">
    <property type="term" value="C:membrane"/>
    <property type="evidence" value="ECO:0007669"/>
    <property type="project" value="UniProtKB-SubCell"/>
</dbReference>
<evidence type="ECO:0000313" key="9">
    <source>
        <dbReference type="EMBL" id="CAI6336544.1"/>
    </source>
</evidence>
<dbReference type="AlphaFoldDB" id="A0A9W4XLN3"/>
<feature type="transmembrane region" description="Helical" evidence="7">
    <location>
        <begin position="258"/>
        <end position="282"/>
    </location>
</feature>
<evidence type="ECO:0000313" key="10">
    <source>
        <dbReference type="Proteomes" id="UP001152607"/>
    </source>
</evidence>
<gene>
    <name evidence="9" type="ORF">PDIGIT_LOCUS9647</name>
</gene>
<dbReference type="PANTHER" id="PTHR33048">
    <property type="entry name" value="PTH11-LIKE INTEGRAL MEMBRANE PROTEIN (AFU_ORTHOLOGUE AFUA_5G11245)"/>
    <property type="match status" value="1"/>
</dbReference>
<evidence type="ECO:0000256" key="5">
    <source>
        <dbReference type="ARBA" id="ARBA00038359"/>
    </source>
</evidence>
<evidence type="ECO:0000256" key="4">
    <source>
        <dbReference type="ARBA" id="ARBA00023136"/>
    </source>
</evidence>
<sequence>MSEPAPADRLPVIGQNEVLRTEYALFVLTTLFIIARVAIHVSRRKSFEFQDFFIYFAYALYVGLWTEYIIAVPYLYKLSAVALGEIDIYPTITQDAGYMSRLIFSAQMLFYTCLFAVKLSLMTLYRKLLVGIGGIYYKIWWSIVAFLFLSWIGCIITSVSSCKSMRVFFRNGSCASPEELQVQIISLYYAYAIDVLTDLMVMFLPIRLVWNLQMARSEKVGILILFSGGFVCIIFATLRAVQVGVQHGKAVSPDPKWLTLWTVIEVSMAIIVGCSPAFASLIRNRLNLKKASYSGRGYRRQGDNVDLGTIGTPKRRPHSTNVTSSSTLYEEDTPDSQRGLTRNPLFNSGIRVTTTVQQNNKRMSEQTNA</sequence>
<accession>A0A9W4XLN3</accession>
<evidence type="ECO:0000256" key="6">
    <source>
        <dbReference type="SAM" id="MobiDB-lite"/>
    </source>
</evidence>
<dbReference type="EMBL" id="CAOQHR010000006">
    <property type="protein sequence ID" value="CAI6336544.1"/>
    <property type="molecule type" value="Genomic_DNA"/>
</dbReference>
<feature type="compositionally biased region" description="Polar residues" evidence="6">
    <location>
        <begin position="336"/>
        <end position="347"/>
    </location>
</feature>
<reference evidence="9" key="1">
    <citation type="submission" date="2023-01" db="EMBL/GenBank/DDBJ databases">
        <authorList>
            <person name="Van Ghelder C."/>
            <person name="Rancurel C."/>
        </authorList>
    </citation>
    <scope>NUCLEOTIDE SEQUENCE</scope>
    <source>
        <strain evidence="9">CNCM I-4278</strain>
    </source>
</reference>
<dbReference type="InterPro" id="IPR052337">
    <property type="entry name" value="SAT4-like"/>
</dbReference>
<feature type="transmembrane region" description="Helical" evidence="7">
    <location>
        <begin position="53"/>
        <end position="76"/>
    </location>
</feature>
<comment type="caution">
    <text evidence="9">The sequence shown here is derived from an EMBL/GenBank/DDBJ whole genome shotgun (WGS) entry which is preliminary data.</text>
</comment>
<dbReference type="InterPro" id="IPR049326">
    <property type="entry name" value="Rhodopsin_dom_fungi"/>
</dbReference>
<organism evidence="9 10">
    <name type="scientific">Periconia digitata</name>
    <dbReference type="NCBI Taxonomy" id="1303443"/>
    <lineage>
        <taxon>Eukaryota</taxon>
        <taxon>Fungi</taxon>
        <taxon>Dikarya</taxon>
        <taxon>Ascomycota</taxon>
        <taxon>Pezizomycotina</taxon>
        <taxon>Dothideomycetes</taxon>
        <taxon>Pleosporomycetidae</taxon>
        <taxon>Pleosporales</taxon>
        <taxon>Massarineae</taxon>
        <taxon>Periconiaceae</taxon>
        <taxon>Periconia</taxon>
    </lineage>
</organism>
<comment type="subcellular location">
    <subcellularLocation>
        <location evidence="1">Membrane</location>
        <topology evidence="1">Multi-pass membrane protein</topology>
    </subcellularLocation>
</comment>
<keyword evidence="4 7" id="KW-0472">Membrane</keyword>
<dbReference type="OrthoDB" id="444631at2759"/>
<feature type="domain" description="Rhodopsin" evidence="8">
    <location>
        <begin position="35"/>
        <end position="283"/>
    </location>
</feature>
<keyword evidence="2 7" id="KW-0812">Transmembrane</keyword>
<comment type="similarity">
    <text evidence="5">Belongs to the SAT4 family.</text>
</comment>
<evidence type="ECO:0000259" key="8">
    <source>
        <dbReference type="Pfam" id="PF20684"/>
    </source>
</evidence>
<name>A0A9W4XLN3_9PLEO</name>
<feature type="transmembrane region" description="Helical" evidence="7">
    <location>
        <begin position="220"/>
        <end position="238"/>
    </location>
</feature>
<feature type="transmembrane region" description="Helical" evidence="7">
    <location>
        <begin position="96"/>
        <end position="117"/>
    </location>
</feature>
<keyword evidence="3 7" id="KW-1133">Transmembrane helix</keyword>
<evidence type="ECO:0000256" key="2">
    <source>
        <dbReference type="ARBA" id="ARBA00022692"/>
    </source>
</evidence>
<dbReference type="Pfam" id="PF20684">
    <property type="entry name" value="Fung_rhodopsin"/>
    <property type="match status" value="1"/>
</dbReference>
<dbReference type="Proteomes" id="UP001152607">
    <property type="component" value="Unassembled WGS sequence"/>
</dbReference>
<proteinExistence type="inferred from homology"/>
<keyword evidence="10" id="KW-1185">Reference proteome</keyword>
<feature type="transmembrane region" description="Helical" evidence="7">
    <location>
        <begin position="138"/>
        <end position="159"/>
    </location>
</feature>
<evidence type="ECO:0000256" key="1">
    <source>
        <dbReference type="ARBA" id="ARBA00004141"/>
    </source>
</evidence>
<evidence type="ECO:0000256" key="7">
    <source>
        <dbReference type="SAM" id="Phobius"/>
    </source>
</evidence>
<feature type="region of interest" description="Disordered" evidence="6">
    <location>
        <begin position="304"/>
        <end position="347"/>
    </location>
</feature>
<feature type="transmembrane region" description="Helical" evidence="7">
    <location>
        <begin position="23"/>
        <end position="41"/>
    </location>
</feature>
<feature type="compositionally biased region" description="Polar residues" evidence="6">
    <location>
        <begin position="319"/>
        <end position="328"/>
    </location>
</feature>